<keyword evidence="3" id="KW-0645">Protease</keyword>
<feature type="binding site" evidence="8">
    <location>
        <position position="204"/>
    </location>
    <ligand>
        <name>Zn(2+)</name>
        <dbReference type="ChEBI" id="CHEBI:29105"/>
        <label>2</label>
    </ligand>
</feature>
<dbReference type="InterPro" id="IPR051464">
    <property type="entry name" value="Peptidase_M42_aminopept"/>
</dbReference>
<gene>
    <name evidence="9" type="primary">pepA</name>
    <name evidence="9" type="ORF">LC1Nh_0035</name>
</gene>
<accession>A0A5Q0UEM7</accession>
<dbReference type="RefSeq" id="WP_153549682.1">
    <property type="nucleotide sequence ID" value="NZ_CP040089.1"/>
</dbReference>
<evidence type="ECO:0000256" key="5">
    <source>
        <dbReference type="ARBA" id="ARBA00022801"/>
    </source>
</evidence>
<dbReference type="GeneID" id="42364415"/>
<evidence type="ECO:0000256" key="2">
    <source>
        <dbReference type="ARBA" id="ARBA00022438"/>
    </source>
</evidence>
<evidence type="ECO:0000313" key="9">
    <source>
        <dbReference type="EMBL" id="QGA79944.1"/>
    </source>
</evidence>
<dbReference type="InterPro" id="IPR023367">
    <property type="entry name" value="Peptidase_M42_dom2"/>
</dbReference>
<organism evidence="9 10">
    <name type="scientific">Candidatus Nanohalobium constans</name>
    <dbReference type="NCBI Taxonomy" id="2565781"/>
    <lineage>
        <taxon>Archaea</taxon>
        <taxon>Candidatus Nanohalarchaeota</taxon>
        <taxon>Candidatus Nanohalobia</taxon>
        <taxon>Candidatus Nanohalobiales</taxon>
        <taxon>Candidatus Nanohalobiaceae</taxon>
        <taxon>Candidatus Nanohalobium</taxon>
    </lineage>
</organism>
<evidence type="ECO:0000313" key="10">
    <source>
        <dbReference type="Proteomes" id="UP000377803"/>
    </source>
</evidence>
<reference evidence="10" key="1">
    <citation type="submission" date="2019-05" db="EMBL/GenBank/DDBJ databases">
        <title>Candidatus Nanohalobium constans, a novel model system to study the DPANN nano-sized archaea: genomic and physiological characterization of a nanoarchaeon co-cultured with its chitinotrophic host.</title>
        <authorList>
            <person name="La Cono V."/>
            <person name="Arcadi E."/>
            <person name="Crisafi F."/>
            <person name="Denaro R."/>
            <person name="La Spada G."/>
            <person name="Messina E."/>
            <person name="Smedile F."/>
            <person name="Toshchakov S.V."/>
            <person name="Shevchenko M.A."/>
            <person name="Golyshin P.N."/>
            <person name="Golyshina O.V."/>
            <person name="Ferrer M."/>
            <person name="Rohde M."/>
            <person name="Mushegian A."/>
            <person name="Sorokin D.Y."/>
            <person name="Giuliano L."/>
            <person name="Yakimov M.M."/>
        </authorList>
    </citation>
    <scope>NUCLEOTIDE SEQUENCE [LARGE SCALE GENOMIC DNA]</scope>
    <source>
        <strain evidence="10">LC1Nh</strain>
    </source>
</reference>
<dbReference type="GO" id="GO:0046872">
    <property type="term" value="F:metal ion binding"/>
    <property type="evidence" value="ECO:0007669"/>
    <property type="project" value="UniProtKB-UniRule"/>
</dbReference>
<dbReference type="Gene3D" id="2.40.30.40">
    <property type="entry name" value="Peptidase M42, domain 2"/>
    <property type="match status" value="1"/>
</dbReference>
<dbReference type="GO" id="GO:0006508">
    <property type="term" value="P:proteolysis"/>
    <property type="evidence" value="ECO:0007669"/>
    <property type="project" value="UniProtKB-KW"/>
</dbReference>
<dbReference type="GO" id="GO:0004177">
    <property type="term" value="F:aminopeptidase activity"/>
    <property type="evidence" value="ECO:0007669"/>
    <property type="project" value="UniProtKB-UniRule"/>
</dbReference>
<feature type="binding site" evidence="8">
    <location>
        <position position="226"/>
    </location>
    <ligand>
        <name>Zn(2+)</name>
        <dbReference type="ChEBI" id="CHEBI:29105"/>
        <label>1</label>
    </ligand>
</feature>
<comment type="similarity">
    <text evidence="1 6">Belongs to the peptidase M42 family.</text>
</comment>
<feature type="binding site" evidence="8">
    <location>
        <position position="174"/>
    </location>
    <ligand>
        <name>Zn(2+)</name>
        <dbReference type="ChEBI" id="CHEBI:29105"/>
        <label>1</label>
    </ligand>
</feature>
<evidence type="ECO:0000256" key="3">
    <source>
        <dbReference type="ARBA" id="ARBA00022670"/>
    </source>
</evidence>
<dbReference type="PIRSF" id="PIRSF001123">
    <property type="entry name" value="PepA_GA"/>
    <property type="match status" value="1"/>
</dbReference>
<feature type="active site" description="Proton acceptor" evidence="7">
    <location>
        <position position="203"/>
    </location>
</feature>
<dbReference type="InterPro" id="IPR008007">
    <property type="entry name" value="Peptidase_M42"/>
</dbReference>
<dbReference type="Proteomes" id="UP000377803">
    <property type="component" value="Chromosome"/>
</dbReference>
<dbReference type="OrthoDB" id="30642at2157"/>
<proteinExistence type="inferred from homology"/>
<keyword evidence="5" id="KW-0378">Hydrolase</keyword>
<name>A0A5Q0UEM7_9ARCH</name>
<dbReference type="PANTHER" id="PTHR32481">
    <property type="entry name" value="AMINOPEPTIDASE"/>
    <property type="match status" value="1"/>
</dbReference>
<feature type="binding site" evidence="8">
    <location>
        <position position="316"/>
    </location>
    <ligand>
        <name>Zn(2+)</name>
        <dbReference type="ChEBI" id="CHEBI:29105"/>
        <label>2</label>
    </ligand>
</feature>
<dbReference type="Pfam" id="PF05343">
    <property type="entry name" value="Peptidase_M42"/>
    <property type="match status" value="1"/>
</dbReference>
<feature type="binding site" evidence="8">
    <location>
        <position position="174"/>
    </location>
    <ligand>
        <name>Zn(2+)</name>
        <dbReference type="ChEBI" id="CHEBI:29105"/>
        <label>2</label>
    </ligand>
</feature>
<protein>
    <submittedName>
        <fullName evidence="9">Glutamyl aminopeptidase PepA</fullName>
    </submittedName>
</protein>
<evidence type="ECO:0000256" key="7">
    <source>
        <dbReference type="PIRSR" id="PIRSR001123-1"/>
    </source>
</evidence>
<dbReference type="AlphaFoldDB" id="A0A5Q0UEM7"/>
<comment type="cofactor">
    <cofactor evidence="8">
        <name>a divalent metal cation</name>
        <dbReference type="ChEBI" id="CHEBI:60240"/>
    </cofactor>
    <text evidence="8">Binds 2 divalent metal cations per subunit.</text>
</comment>
<keyword evidence="10" id="KW-1185">Reference proteome</keyword>
<evidence type="ECO:0000256" key="8">
    <source>
        <dbReference type="PIRSR" id="PIRSR001123-2"/>
    </source>
</evidence>
<dbReference type="Gene3D" id="3.40.630.10">
    <property type="entry name" value="Zn peptidases"/>
    <property type="match status" value="1"/>
</dbReference>
<sequence>MKQLLKELVETPGVSGKEEKVRELISEKIEDEADSIETDNFGNLIARKGSGDKTLMIDAHMDQIGMGVRRITEDGFIRISKIGGAYPISLVNQRVIVHTSEGENLTGVIGAKPSHLVDGPGEGDLPQMEKAFVDVGAEDREDLKDRGVRVGDYITFDRDFKEMINGYVTGPAMDNRIGCAMAIKAFNDFDEDYELVAVFSAQEEVGRKGAKISSRNINPDAAIVLETARAGDTPNMDLDESDEFTGDGFGITMIEASGRGVITPEKVRNWLIENAEDDFNYHRKLYNKGVTNAGHINTSNSGIPTGVVVIPTRHLHTAIEVLKMSDAEEAVEFLDKTFSNFEEYF</sequence>
<keyword evidence="4 8" id="KW-0479">Metal-binding</keyword>
<dbReference type="SUPFAM" id="SSF101821">
    <property type="entry name" value="Aminopeptidase/glucanase lid domain"/>
    <property type="match status" value="1"/>
</dbReference>
<evidence type="ECO:0000256" key="4">
    <source>
        <dbReference type="ARBA" id="ARBA00022723"/>
    </source>
</evidence>
<dbReference type="SUPFAM" id="SSF53187">
    <property type="entry name" value="Zn-dependent exopeptidases"/>
    <property type="match status" value="1"/>
</dbReference>
<dbReference type="EMBL" id="CP040089">
    <property type="protein sequence ID" value="QGA79944.1"/>
    <property type="molecule type" value="Genomic_DNA"/>
</dbReference>
<feature type="binding site" evidence="8">
    <location>
        <position position="60"/>
    </location>
    <ligand>
        <name>Zn(2+)</name>
        <dbReference type="ChEBI" id="CHEBI:29105"/>
        <label>1</label>
    </ligand>
</feature>
<dbReference type="PANTHER" id="PTHR32481:SF0">
    <property type="entry name" value="AMINOPEPTIDASE YPDE-RELATED"/>
    <property type="match status" value="1"/>
</dbReference>
<evidence type="ECO:0000256" key="1">
    <source>
        <dbReference type="ARBA" id="ARBA00006272"/>
    </source>
</evidence>
<dbReference type="KEGG" id="ncon:LC1Nh_0035"/>
<keyword evidence="2 9" id="KW-0031">Aminopeptidase</keyword>
<evidence type="ECO:0000256" key="6">
    <source>
        <dbReference type="PIRNR" id="PIRNR001123"/>
    </source>
</evidence>